<dbReference type="GO" id="GO:0008840">
    <property type="term" value="F:4-hydroxy-tetrahydrodipicolinate synthase activity"/>
    <property type="evidence" value="ECO:0007669"/>
    <property type="project" value="TreeGrafter"/>
</dbReference>
<dbReference type="EC" id="4.1.-.-" evidence="2"/>
<dbReference type="EMBL" id="UGKQ01000007">
    <property type="protein sequence ID" value="STS79669.1"/>
    <property type="molecule type" value="Genomic_DNA"/>
</dbReference>
<dbReference type="SUPFAM" id="SSF51569">
    <property type="entry name" value="Aldolase"/>
    <property type="match status" value="1"/>
</dbReference>
<proteinExistence type="predicted"/>
<name>A0A377TK37_KLEPN</name>
<evidence type="ECO:0000313" key="3">
    <source>
        <dbReference type="Proteomes" id="UP000254938"/>
    </source>
</evidence>
<evidence type="ECO:0000256" key="1">
    <source>
        <dbReference type="ARBA" id="ARBA00023239"/>
    </source>
</evidence>
<keyword evidence="1 2" id="KW-0456">Lyase</keyword>
<dbReference type="Gene3D" id="3.20.20.70">
    <property type="entry name" value="Aldolase class I"/>
    <property type="match status" value="1"/>
</dbReference>
<reference evidence="2 3" key="1">
    <citation type="submission" date="2018-06" db="EMBL/GenBank/DDBJ databases">
        <authorList>
            <consortium name="Pathogen Informatics"/>
            <person name="Doyle S."/>
        </authorList>
    </citation>
    <scope>NUCLEOTIDE SEQUENCE [LARGE SCALE GENOMIC DNA]</scope>
    <source>
        <strain evidence="2 3">NCTC9140</strain>
    </source>
</reference>
<protein>
    <submittedName>
        <fullName evidence="2">Dihydrodipicolinate synthetase family protein</fullName>
        <ecNumber evidence="2">4.1.-.-</ecNumber>
    </submittedName>
</protein>
<organism evidence="2 3">
    <name type="scientific">Klebsiella pneumoniae</name>
    <dbReference type="NCBI Taxonomy" id="573"/>
    <lineage>
        <taxon>Bacteria</taxon>
        <taxon>Pseudomonadati</taxon>
        <taxon>Pseudomonadota</taxon>
        <taxon>Gammaproteobacteria</taxon>
        <taxon>Enterobacterales</taxon>
        <taxon>Enterobacteriaceae</taxon>
        <taxon>Klebsiella/Raoultella group</taxon>
        <taxon>Klebsiella</taxon>
        <taxon>Klebsiella pneumoniae complex</taxon>
    </lineage>
</organism>
<dbReference type="PANTHER" id="PTHR12128">
    <property type="entry name" value="DIHYDRODIPICOLINATE SYNTHASE"/>
    <property type="match status" value="1"/>
</dbReference>
<dbReference type="CDD" id="cd00408">
    <property type="entry name" value="DHDPS-like"/>
    <property type="match status" value="1"/>
</dbReference>
<dbReference type="InterPro" id="IPR013785">
    <property type="entry name" value="Aldolase_TIM"/>
</dbReference>
<evidence type="ECO:0000313" key="2">
    <source>
        <dbReference type="EMBL" id="STS79669.1"/>
    </source>
</evidence>
<sequence>MLDISAQPGVFAMKNGVRNMRRWDTEIPVIRRERPDLQILSCHDEYLLHTAFDIDGFLVGYGNIAPELLLELLEAGKAQDYVKAKAVHDRLLPVTKAVYHRGSHMEGTVALKHALVERGILEHATVRSPLLPLEPGAEEEIKAAIRAAGIKKAVI</sequence>
<dbReference type="Pfam" id="PF00701">
    <property type="entry name" value="DHDPS"/>
    <property type="match status" value="1"/>
</dbReference>
<gene>
    <name evidence="2" type="primary">mosA</name>
    <name evidence="2" type="ORF">NCTC9140_01354</name>
</gene>
<dbReference type="PANTHER" id="PTHR12128:SF38">
    <property type="entry name" value="DIHYDRODIPICOLINATE SYNTHETASE FAMILY PROTEIN (AFU_ORTHOLOGUE AFUA_6G00110)"/>
    <property type="match status" value="1"/>
</dbReference>
<accession>A0A377TK37</accession>
<dbReference type="Proteomes" id="UP000254938">
    <property type="component" value="Unassembled WGS sequence"/>
</dbReference>
<dbReference type="InterPro" id="IPR002220">
    <property type="entry name" value="DapA-like"/>
</dbReference>
<dbReference type="AlphaFoldDB" id="A0A377TK37"/>